<protein>
    <submittedName>
        <fullName evidence="1">Uncharacterized protein</fullName>
    </submittedName>
</protein>
<proteinExistence type="predicted"/>
<comment type="caution">
    <text evidence="1">The sequence shown here is derived from an EMBL/GenBank/DDBJ whole genome shotgun (WGS) entry which is preliminary data.</text>
</comment>
<evidence type="ECO:0000313" key="1">
    <source>
        <dbReference type="EMBL" id="KZL91243.1"/>
    </source>
</evidence>
<evidence type="ECO:0000313" key="2">
    <source>
        <dbReference type="Proteomes" id="UP000076603"/>
    </source>
</evidence>
<dbReference type="EMBL" id="LWAE01000003">
    <property type="protein sequence ID" value="KZL91243.1"/>
    <property type="molecule type" value="Genomic_DNA"/>
</dbReference>
<sequence>MVVSIDKKSVPLLNEMLKEQNKEAVRIKQCGVG</sequence>
<organism evidence="1 2">
    <name type="scientific">Clostridium magnum DSM 2767</name>
    <dbReference type="NCBI Taxonomy" id="1121326"/>
    <lineage>
        <taxon>Bacteria</taxon>
        <taxon>Bacillati</taxon>
        <taxon>Bacillota</taxon>
        <taxon>Clostridia</taxon>
        <taxon>Eubacteriales</taxon>
        <taxon>Clostridiaceae</taxon>
        <taxon>Clostridium</taxon>
    </lineage>
</organism>
<gene>
    <name evidence="1" type="ORF">CLMAG_30010</name>
</gene>
<name>A0A162SH11_9CLOT</name>
<reference evidence="1 2" key="1">
    <citation type="submission" date="2016-04" db="EMBL/GenBank/DDBJ databases">
        <title>Genome sequence of Clostridium magnum DSM 2767.</title>
        <authorList>
            <person name="Poehlein A."/>
            <person name="Uhlig R."/>
            <person name="Fischer R."/>
            <person name="Bahl H."/>
            <person name="Daniel R."/>
        </authorList>
    </citation>
    <scope>NUCLEOTIDE SEQUENCE [LARGE SCALE GENOMIC DNA]</scope>
    <source>
        <strain evidence="1 2">DSM 2767</strain>
    </source>
</reference>
<dbReference type="PATRIC" id="fig|1121326.3.peg.3025"/>
<accession>A0A162SH11</accession>
<dbReference type="Proteomes" id="UP000076603">
    <property type="component" value="Unassembled WGS sequence"/>
</dbReference>
<dbReference type="AlphaFoldDB" id="A0A162SH11"/>
<keyword evidence="2" id="KW-1185">Reference proteome</keyword>